<organism evidence="3 4">
    <name type="scientific">Neobacillus massiliamazoniensis</name>
    <dbReference type="NCBI Taxonomy" id="1499688"/>
    <lineage>
        <taxon>Bacteria</taxon>
        <taxon>Bacillati</taxon>
        <taxon>Bacillota</taxon>
        <taxon>Bacilli</taxon>
        <taxon>Bacillales</taxon>
        <taxon>Bacillaceae</taxon>
        <taxon>Neobacillus</taxon>
    </lineage>
</organism>
<feature type="transmembrane region" description="Helical" evidence="1">
    <location>
        <begin position="32"/>
        <end position="56"/>
    </location>
</feature>
<dbReference type="EMBL" id="CVRB01000003">
    <property type="protein sequence ID" value="CRK83466.1"/>
    <property type="molecule type" value="Genomic_DNA"/>
</dbReference>
<keyword evidence="1" id="KW-0472">Membrane</keyword>
<dbReference type="InterPro" id="IPR025007">
    <property type="entry name" value="DUF3899"/>
</dbReference>
<feature type="transmembrane region" description="Helical" evidence="1">
    <location>
        <begin position="9"/>
        <end position="26"/>
    </location>
</feature>
<evidence type="ECO:0000259" key="2">
    <source>
        <dbReference type="Pfam" id="PF13038"/>
    </source>
</evidence>
<protein>
    <recommendedName>
        <fullName evidence="2">DUF3899 domain-containing protein</fullName>
    </recommendedName>
</protein>
<keyword evidence="4" id="KW-1185">Reference proteome</keyword>
<feature type="transmembrane region" description="Helical" evidence="1">
    <location>
        <begin position="98"/>
        <end position="117"/>
    </location>
</feature>
<evidence type="ECO:0000313" key="4">
    <source>
        <dbReference type="Proteomes" id="UP000199087"/>
    </source>
</evidence>
<dbReference type="STRING" id="1499688.BN000_03436"/>
<feature type="domain" description="DUF3899" evidence="2">
    <location>
        <begin position="36"/>
        <end position="114"/>
    </location>
</feature>
<dbReference type="AlphaFoldDB" id="A0A0U1NZQ7"/>
<keyword evidence="1" id="KW-0812">Transmembrane</keyword>
<name>A0A0U1NZQ7_9BACI</name>
<reference evidence="4" key="1">
    <citation type="submission" date="2015-05" db="EMBL/GenBank/DDBJ databases">
        <authorList>
            <person name="Urmite Genomes"/>
        </authorList>
    </citation>
    <scope>NUCLEOTIDE SEQUENCE [LARGE SCALE GENOMIC DNA]</scope>
    <source>
        <strain evidence="4">LF1</strain>
    </source>
</reference>
<dbReference type="Proteomes" id="UP000199087">
    <property type="component" value="Unassembled WGS sequence"/>
</dbReference>
<evidence type="ECO:0000313" key="3">
    <source>
        <dbReference type="EMBL" id="CRK83466.1"/>
    </source>
</evidence>
<accession>A0A0U1NZQ7</accession>
<evidence type="ECO:0000256" key="1">
    <source>
        <dbReference type="SAM" id="Phobius"/>
    </source>
</evidence>
<sequence length="118" mass="13758">MQNQFVKKFLILVLLQFSIIMLSIIFQHNITLLSYINISFYFSAAFLLSSLLVYTIQTGFFDILSKSFNHAFTKGEDKRDWDEIPGLSELVTFSQKPLLFYGTFIGIFMLIALFAYYH</sequence>
<keyword evidence="1" id="KW-1133">Transmembrane helix</keyword>
<dbReference type="Pfam" id="PF13038">
    <property type="entry name" value="DUF3899"/>
    <property type="match status" value="1"/>
</dbReference>
<proteinExistence type="predicted"/>
<gene>
    <name evidence="3" type="ORF">BN000_03436</name>
</gene>
<dbReference type="RefSeq" id="WP_176699842.1">
    <property type="nucleotide sequence ID" value="NZ_CVRB01000003.1"/>
</dbReference>